<feature type="compositionally biased region" description="Polar residues" evidence="1">
    <location>
        <begin position="44"/>
        <end position="57"/>
    </location>
</feature>
<feature type="compositionally biased region" description="Polar residues" evidence="1">
    <location>
        <begin position="135"/>
        <end position="159"/>
    </location>
</feature>
<proteinExistence type="predicted"/>
<reference evidence="2" key="1">
    <citation type="submission" date="2021-01" db="EMBL/GenBank/DDBJ databases">
        <authorList>
            <person name="Corre E."/>
            <person name="Pelletier E."/>
            <person name="Niang G."/>
            <person name="Scheremetjew M."/>
            <person name="Finn R."/>
            <person name="Kale V."/>
            <person name="Holt S."/>
            <person name="Cochrane G."/>
            <person name="Meng A."/>
            <person name="Brown T."/>
            <person name="Cohen L."/>
        </authorList>
    </citation>
    <scope>NUCLEOTIDE SEQUENCE</scope>
    <source>
        <strain evidence="2">CCMP1320</strain>
    </source>
</reference>
<sequence>MDASLSEYGQRHAKPSHTIAQAQMALHEGVQAEGKMASRGLAQHSFTAQSPATTNTGANDAVTLHSLLKKLRSAKFHLDAAQVESKGSSDDEADIFPASMAGRVPGAGFSPGSGLANGKRHSLGGQALLMSQSMVHQVNGQDPSPKSEGSSVRHSSQQHTEFDSWLKLDMLDKGLGAEEEELRAKLPTGSSVPDLILREPEAKPKRSPNPPPPSQKGLLDRLEQRFSSVGQLQLNGQKSFSPNGPRSPSSLAGEPTVFGKGGVSIADMQANPSGRPASGAVSCQRQEGSEALSVRKSAPSIRFQVPSHPVVLRPVGAQPSPPRSKRPPLKGSASTGALGGGSPDPQMQPTFARQFSRGSSIAAAAAAVGAAAASKQPSKAQVAEALSSLLQGG</sequence>
<evidence type="ECO:0000256" key="1">
    <source>
        <dbReference type="SAM" id="MobiDB-lite"/>
    </source>
</evidence>
<feature type="compositionally biased region" description="Polar residues" evidence="1">
    <location>
        <begin position="225"/>
        <end position="250"/>
    </location>
</feature>
<protein>
    <submittedName>
        <fullName evidence="2">Uncharacterized protein</fullName>
    </submittedName>
</protein>
<dbReference type="AlphaFoldDB" id="A0A7S3VJP2"/>
<organism evidence="2">
    <name type="scientific">Dunaliella tertiolecta</name>
    <name type="common">Green alga</name>
    <dbReference type="NCBI Taxonomy" id="3047"/>
    <lineage>
        <taxon>Eukaryota</taxon>
        <taxon>Viridiplantae</taxon>
        <taxon>Chlorophyta</taxon>
        <taxon>core chlorophytes</taxon>
        <taxon>Chlorophyceae</taxon>
        <taxon>CS clade</taxon>
        <taxon>Chlamydomonadales</taxon>
        <taxon>Dunaliellaceae</taxon>
        <taxon>Dunaliella</taxon>
    </lineage>
</organism>
<feature type="region of interest" description="Disordered" evidence="1">
    <location>
        <begin position="199"/>
        <end position="356"/>
    </location>
</feature>
<feature type="region of interest" description="Disordered" evidence="1">
    <location>
        <begin position="135"/>
        <end position="165"/>
    </location>
</feature>
<dbReference type="EMBL" id="HBIP01008183">
    <property type="protein sequence ID" value="CAE0489361.1"/>
    <property type="molecule type" value="Transcribed_RNA"/>
</dbReference>
<feature type="compositionally biased region" description="Polar residues" evidence="1">
    <location>
        <begin position="345"/>
        <end position="356"/>
    </location>
</feature>
<accession>A0A7S3VJP2</accession>
<feature type="region of interest" description="Disordered" evidence="1">
    <location>
        <begin position="25"/>
        <end position="57"/>
    </location>
</feature>
<gene>
    <name evidence="2" type="ORF">DTER00134_LOCUS4432</name>
</gene>
<evidence type="ECO:0000313" key="2">
    <source>
        <dbReference type="EMBL" id="CAE0489361.1"/>
    </source>
</evidence>
<name>A0A7S3VJP2_DUNTE</name>